<dbReference type="SUPFAM" id="SSF54928">
    <property type="entry name" value="RNA-binding domain, RBD"/>
    <property type="match status" value="1"/>
</dbReference>
<organism evidence="1 2">
    <name type="scientific">Kingdonia uniflora</name>
    <dbReference type="NCBI Taxonomy" id="39325"/>
    <lineage>
        <taxon>Eukaryota</taxon>
        <taxon>Viridiplantae</taxon>
        <taxon>Streptophyta</taxon>
        <taxon>Embryophyta</taxon>
        <taxon>Tracheophyta</taxon>
        <taxon>Spermatophyta</taxon>
        <taxon>Magnoliopsida</taxon>
        <taxon>Ranunculales</taxon>
        <taxon>Circaeasteraceae</taxon>
        <taxon>Kingdonia</taxon>
    </lineage>
</organism>
<keyword evidence="2" id="KW-1185">Reference proteome</keyword>
<dbReference type="Gene3D" id="3.30.70.330">
    <property type="match status" value="1"/>
</dbReference>
<gene>
    <name evidence="1" type="ORF">GIB67_001589</name>
</gene>
<proteinExistence type="predicted"/>
<accession>A0A7J7L0L8</accession>
<dbReference type="OrthoDB" id="663694at2759"/>
<dbReference type="Proteomes" id="UP000541444">
    <property type="component" value="Unassembled WGS sequence"/>
</dbReference>
<evidence type="ECO:0000313" key="1">
    <source>
        <dbReference type="EMBL" id="KAF6136180.1"/>
    </source>
</evidence>
<reference evidence="1 2" key="1">
    <citation type="journal article" date="2020" name="IScience">
        <title>Genome Sequencing of the Endangered Kingdonia uniflora (Circaeasteraceae, Ranunculales) Reveals Potential Mechanisms of Evolutionary Specialization.</title>
        <authorList>
            <person name="Sun Y."/>
            <person name="Deng T."/>
            <person name="Zhang A."/>
            <person name="Moore M.J."/>
            <person name="Landis J.B."/>
            <person name="Lin N."/>
            <person name="Zhang H."/>
            <person name="Zhang X."/>
            <person name="Huang J."/>
            <person name="Zhang X."/>
            <person name="Sun H."/>
            <person name="Wang H."/>
        </authorList>
    </citation>
    <scope>NUCLEOTIDE SEQUENCE [LARGE SCALE GENOMIC DNA]</scope>
    <source>
        <strain evidence="1">TB1705</strain>
        <tissue evidence="1">Leaf</tissue>
    </source>
</reference>
<dbReference type="InterPro" id="IPR035979">
    <property type="entry name" value="RBD_domain_sf"/>
</dbReference>
<evidence type="ECO:0008006" key="3">
    <source>
        <dbReference type="Google" id="ProtNLM"/>
    </source>
</evidence>
<sequence>MISYLSTDVDSIVDDVTSFEGLNVSFESGNLEQAAKKKKAREKACLQLEKVIIGPQGALTRFVNFMNKEDAERTINMLNGYGYDNLIVRVEWATPRSN</sequence>
<dbReference type="AlphaFoldDB" id="A0A7J7L0L8"/>
<dbReference type="InterPro" id="IPR012677">
    <property type="entry name" value="Nucleotide-bd_a/b_plait_sf"/>
</dbReference>
<evidence type="ECO:0000313" key="2">
    <source>
        <dbReference type="Proteomes" id="UP000541444"/>
    </source>
</evidence>
<name>A0A7J7L0L8_9MAGN</name>
<dbReference type="GO" id="GO:0003676">
    <property type="term" value="F:nucleic acid binding"/>
    <property type="evidence" value="ECO:0007669"/>
    <property type="project" value="InterPro"/>
</dbReference>
<protein>
    <recommendedName>
        <fullName evidence="3">RRM domain-containing protein</fullName>
    </recommendedName>
</protein>
<comment type="caution">
    <text evidence="1">The sequence shown here is derived from an EMBL/GenBank/DDBJ whole genome shotgun (WGS) entry which is preliminary data.</text>
</comment>
<dbReference type="EMBL" id="JACGCM010002755">
    <property type="protein sequence ID" value="KAF6136180.1"/>
    <property type="molecule type" value="Genomic_DNA"/>
</dbReference>